<keyword evidence="3" id="KW-1185">Reference proteome</keyword>
<accession>A0A1J0MCR0</accession>
<dbReference type="InterPro" id="IPR010982">
    <property type="entry name" value="Lambda_DNA-bd_dom_sf"/>
</dbReference>
<organism evidence="2 3">
    <name type="scientific">Streptomyces phage Raleigh</name>
    <dbReference type="NCBI Taxonomy" id="1920312"/>
    <lineage>
        <taxon>Viruses</taxon>
        <taxon>Duplodnaviria</taxon>
        <taxon>Heunggongvirae</taxon>
        <taxon>Uroviricota</taxon>
        <taxon>Caudoviricetes</taxon>
        <taxon>Raleighvirus</taxon>
        <taxon>Raleighvirus raleigh</taxon>
    </lineage>
</organism>
<name>A0A1J0MCR0_9CAUD</name>
<protein>
    <recommendedName>
        <fullName evidence="1">HTH cro/C1-type domain-containing protein</fullName>
    </recommendedName>
</protein>
<dbReference type="PROSITE" id="PS50943">
    <property type="entry name" value="HTH_CROC1"/>
    <property type="match status" value="1"/>
</dbReference>
<dbReference type="EMBL" id="KY092484">
    <property type="protein sequence ID" value="APD18779.1"/>
    <property type="molecule type" value="Genomic_DNA"/>
</dbReference>
<evidence type="ECO:0000313" key="3">
    <source>
        <dbReference type="Proteomes" id="UP000222578"/>
    </source>
</evidence>
<dbReference type="GO" id="GO:0003677">
    <property type="term" value="F:DNA binding"/>
    <property type="evidence" value="ECO:0007669"/>
    <property type="project" value="InterPro"/>
</dbReference>
<proteinExistence type="predicted"/>
<evidence type="ECO:0000259" key="1">
    <source>
        <dbReference type="PROSITE" id="PS50943"/>
    </source>
</evidence>
<gene>
    <name evidence="2" type="ORF">SEA_RALEIGH_31</name>
</gene>
<dbReference type="Gene3D" id="1.10.260.40">
    <property type="entry name" value="lambda repressor-like DNA-binding domains"/>
    <property type="match status" value="1"/>
</dbReference>
<dbReference type="Proteomes" id="UP000222578">
    <property type="component" value="Segment"/>
</dbReference>
<dbReference type="CDD" id="cd00093">
    <property type="entry name" value="HTH_XRE"/>
    <property type="match status" value="1"/>
</dbReference>
<dbReference type="InterPro" id="IPR001387">
    <property type="entry name" value="Cro/C1-type_HTH"/>
</dbReference>
<dbReference type="SUPFAM" id="SSF47413">
    <property type="entry name" value="lambda repressor-like DNA-binding domains"/>
    <property type="match status" value="1"/>
</dbReference>
<evidence type="ECO:0000313" key="2">
    <source>
        <dbReference type="EMBL" id="APD18779.1"/>
    </source>
</evidence>
<sequence>MKNRKRDATGRAEQFAGWLHDQLTAAGYDLSGPRSGGRSRFAEDSGLSASTVGRLLDGKRVTDMDVLARLADQLGITLGTVLLRAGIVDHDDLIAVQEPETGPDAMTPEQAATRLNITDPHKRAVFVSMTETLQEPPPDTGEERLAEH</sequence>
<feature type="domain" description="HTH cro/C1-type" evidence="1">
    <location>
        <begin position="41"/>
        <end position="81"/>
    </location>
</feature>
<reference evidence="2 3" key="1">
    <citation type="submission" date="2016-11" db="EMBL/GenBank/DDBJ databases">
        <authorList>
            <person name="Donegan-Quick R."/>
            <person name="Bryant T.D."/>
            <person name="Hughes K.A."/>
            <person name="Quiroz D.E."/>
            <person name="Nayek S."/>
            <person name="Syed N."/>
            <person name="Wagner P.E."/>
            <person name="Kim T."/>
            <person name="Visi D.K."/>
            <person name="Allen M.S."/>
            <person name="Hughes L.E."/>
            <person name="Garlena R.A."/>
            <person name="Russell D.A."/>
            <person name="Pope W.H."/>
            <person name="Jacobs-Sera D."/>
            <person name="Hendrix R.W."/>
            <person name="Hatfull G.F."/>
        </authorList>
    </citation>
    <scope>NUCLEOTIDE SEQUENCE [LARGE SCALE GENOMIC DNA]</scope>
</reference>
<dbReference type="Pfam" id="PF13443">
    <property type="entry name" value="HTH_26"/>
    <property type="match status" value="1"/>
</dbReference>